<feature type="domain" description="Amidohydrolase-related" evidence="1">
    <location>
        <begin position="23"/>
        <end position="287"/>
    </location>
</feature>
<dbReference type="EMBL" id="UINC01000322">
    <property type="protein sequence ID" value="SUZ53272.1"/>
    <property type="molecule type" value="Genomic_DNA"/>
</dbReference>
<sequence length="289" mass="32210">MKSIPPPDPNTNIPAFLMPKLACDAHCHVFGPNETFPYTVNRRYTPPDAPKEKLKELHKILGIERAVIIQASCHGVDNSAMIDAIASNRDSYRGVCNADISFTKKDFNFLHEKGICGIRFNFVKHLGGAPNIGEVKQIIDRVSNLPWHVELHFDAADIIKYEGLLNEIPIPVVIDHMGRVSANEGLNQEPFRLLLAKLRSNNNLWIKISGCERISSEGPPYFDAIPFGEACARAAPDRCLWGTDWPHPNVGIIPNDGDLVDILPSMINDIALQQKILVDNPARLYNFGF</sequence>
<dbReference type="PANTHER" id="PTHR35563:SF2">
    <property type="entry name" value="BARREL METAL-DEPENDENT HYDROLASE, PUTATIVE (AFU_ORTHOLOGUE AFUA_1G16240)-RELATED"/>
    <property type="match status" value="1"/>
</dbReference>
<dbReference type="InterPro" id="IPR052358">
    <property type="entry name" value="Aro_Compnd_Degr_Hydrolases"/>
</dbReference>
<dbReference type="GO" id="GO:0016787">
    <property type="term" value="F:hydrolase activity"/>
    <property type="evidence" value="ECO:0007669"/>
    <property type="project" value="InterPro"/>
</dbReference>
<protein>
    <recommendedName>
        <fullName evidence="1">Amidohydrolase-related domain-containing protein</fullName>
    </recommendedName>
</protein>
<organism evidence="2">
    <name type="scientific">marine metagenome</name>
    <dbReference type="NCBI Taxonomy" id="408172"/>
    <lineage>
        <taxon>unclassified sequences</taxon>
        <taxon>metagenomes</taxon>
        <taxon>ecological metagenomes</taxon>
    </lineage>
</organism>
<reference evidence="2" key="1">
    <citation type="submission" date="2018-05" db="EMBL/GenBank/DDBJ databases">
        <authorList>
            <person name="Lanie J.A."/>
            <person name="Ng W.-L."/>
            <person name="Kazmierczak K.M."/>
            <person name="Andrzejewski T.M."/>
            <person name="Davidsen T.M."/>
            <person name="Wayne K.J."/>
            <person name="Tettelin H."/>
            <person name="Glass J.I."/>
            <person name="Rusch D."/>
            <person name="Podicherti R."/>
            <person name="Tsui H.-C.T."/>
            <person name="Winkler M.E."/>
        </authorList>
    </citation>
    <scope>NUCLEOTIDE SEQUENCE</scope>
</reference>
<dbReference type="SUPFAM" id="SSF51556">
    <property type="entry name" value="Metallo-dependent hydrolases"/>
    <property type="match status" value="1"/>
</dbReference>
<gene>
    <name evidence="2" type="ORF">METZ01_LOCUS6126</name>
</gene>
<dbReference type="Gene3D" id="3.20.20.140">
    <property type="entry name" value="Metal-dependent hydrolases"/>
    <property type="match status" value="1"/>
</dbReference>
<dbReference type="InterPro" id="IPR032466">
    <property type="entry name" value="Metal_Hydrolase"/>
</dbReference>
<dbReference type="PANTHER" id="PTHR35563">
    <property type="entry name" value="BARREL METAL-DEPENDENT HYDROLASE, PUTATIVE (AFU_ORTHOLOGUE AFUA_1G16240)-RELATED"/>
    <property type="match status" value="1"/>
</dbReference>
<dbReference type="Pfam" id="PF04909">
    <property type="entry name" value="Amidohydro_2"/>
    <property type="match status" value="1"/>
</dbReference>
<dbReference type="AlphaFoldDB" id="A0A381NFC9"/>
<name>A0A381NFC9_9ZZZZ</name>
<evidence type="ECO:0000259" key="1">
    <source>
        <dbReference type="Pfam" id="PF04909"/>
    </source>
</evidence>
<dbReference type="InterPro" id="IPR006680">
    <property type="entry name" value="Amidohydro-rel"/>
</dbReference>
<proteinExistence type="predicted"/>
<evidence type="ECO:0000313" key="2">
    <source>
        <dbReference type="EMBL" id="SUZ53272.1"/>
    </source>
</evidence>
<accession>A0A381NFC9</accession>